<keyword evidence="2 4" id="KW-0819">tRNA processing</keyword>
<proteinExistence type="inferred from homology"/>
<feature type="domain" description="Pseudouridine synthase I TruA alpha/beta" evidence="8">
    <location>
        <begin position="155"/>
        <end position="269"/>
    </location>
</feature>
<dbReference type="SUPFAM" id="SSF55120">
    <property type="entry name" value="Pseudouridine synthase"/>
    <property type="match status" value="1"/>
</dbReference>
<comment type="caution">
    <text evidence="9">The sequence shown here is derived from an EMBL/GenBank/DDBJ whole genome shotgun (WGS) entry which is preliminary data.</text>
</comment>
<gene>
    <name evidence="4 9" type="primary">truA</name>
    <name evidence="9" type="ORF">GCM10011507_05560</name>
</gene>
<protein>
    <recommendedName>
        <fullName evidence="4">tRNA pseudouridine synthase A</fullName>
        <ecNumber evidence="4">5.4.99.12</ecNumber>
    </recommendedName>
    <alternativeName>
        <fullName evidence="4">tRNA pseudouridine(38-40) synthase</fullName>
    </alternativeName>
    <alternativeName>
        <fullName evidence="4">tRNA pseudouridylate synthase I</fullName>
    </alternativeName>
    <alternativeName>
        <fullName evidence="4">tRNA-uridine isomerase I</fullName>
    </alternativeName>
</protein>
<comment type="catalytic activity">
    <reaction evidence="4 7">
        <text>uridine(38/39/40) in tRNA = pseudouridine(38/39/40) in tRNA</text>
        <dbReference type="Rhea" id="RHEA:22376"/>
        <dbReference type="Rhea" id="RHEA-COMP:10085"/>
        <dbReference type="Rhea" id="RHEA-COMP:10087"/>
        <dbReference type="ChEBI" id="CHEBI:65314"/>
        <dbReference type="ChEBI" id="CHEBI:65315"/>
        <dbReference type="EC" id="5.4.99.12"/>
    </reaction>
</comment>
<feature type="active site" description="Nucleophile" evidence="4 5">
    <location>
        <position position="52"/>
    </location>
</feature>
<comment type="similarity">
    <text evidence="1 4 7">Belongs to the tRNA pseudouridine synthase TruA family.</text>
</comment>
<evidence type="ECO:0000259" key="8">
    <source>
        <dbReference type="Pfam" id="PF01416"/>
    </source>
</evidence>
<dbReference type="PANTHER" id="PTHR11142">
    <property type="entry name" value="PSEUDOURIDYLATE SYNTHASE"/>
    <property type="match status" value="1"/>
</dbReference>
<name>A0A916RKA9_9BACT</name>
<dbReference type="GO" id="GO:0003723">
    <property type="term" value="F:RNA binding"/>
    <property type="evidence" value="ECO:0007669"/>
    <property type="project" value="InterPro"/>
</dbReference>
<reference evidence="9" key="1">
    <citation type="journal article" date="2014" name="Int. J. Syst. Evol. Microbiol.">
        <title>Complete genome sequence of Corynebacterium casei LMG S-19264T (=DSM 44701T), isolated from a smear-ripened cheese.</title>
        <authorList>
            <consortium name="US DOE Joint Genome Institute (JGI-PGF)"/>
            <person name="Walter F."/>
            <person name="Albersmeier A."/>
            <person name="Kalinowski J."/>
            <person name="Ruckert C."/>
        </authorList>
    </citation>
    <scope>NUCLEOTIDE SEQUENCE</scope>
    <source>
        <strain evidence="9">CGMCC 1.15447</strain>
    </source>
</reference>
<evidence type="ECO:0000256" key="3">
    <source>
        <dbReference type="ARBA" id="ARBA00023235"/>
    </source>
</evidence>
<feature type="binding site" evidence="4 6">
    <location>
        <position position="110"/>
    </location>
    <ligand>
        <name>substrate</name>
    </ligand>
</feature>
<dbReference type="GO" id="GO:0160147">
    <property type="term" value="F:tRNA pseudouridine(38-40) synthase activity"/>
    <property type="evidence" value="ECO:0007669"/>
    <property type="project" value="UniProtKB-EC"/>
</dbReference>
<dbReference type="Pfam" id="PF01416">
    <property type="entry name" value="PseudoU_synth_1"/>
    <property type="match status" value="2"/>
</dbReference>
<sequence length="270" mass="29843">MHHWKLTLAYDGTSFNGWQVQPNLPTIQGTLAAALHRITGETLLPQGSGRTDAGVHALAQVASISLATPIPATNLHYALNRVLPQSIRVLTIESVSEDFHARHSARRKTYEYRIFPRALYPRAIPPTLDRICSPMLAPYVWDCPYPLDFAALENAADYVRGTHDFTSFTAVNPDQTSRDESTSSETPEASFVRTIYHSSWHRSDGLYLYRVTGSGFLHHMVRNLVGTFVEAAARRISADDIPGILAARNRSAAGPTAPARGLFLVEVEYA</sequence>
<organism evidence="9 10">
    <name type="scientific">Edaphobacter acidisoli</name>
    <dbReference type="NCBI Taxonomy" id="2040573"/>
    <lineage>
        <taxon>Bacteria</taxon>
        <taxon>Pseudomonadati</taxon>
        <taxon>Acidobacteriota</taxon>
        <taxon>Terriglobia</taxon>
        <taxon>Terriglobales</taxon>
        <taxon>Acidobacteriaceae</taxon>
        <taxon>Edaphobacter</taxon>
    </lineage>
</organism>
<dbReference type="RefSeq" id="WP_188757800.1">
    <property type="nucleotide sequence ID" value="NZ_BMJB01000001.1"/>
</dbReference>
<dbReference type="AlphaFoldDB" id="A0A916RKA9"/>
<dbReference type="PIRSF" id="PIRSF001430">
    <property type="entry name" value="tRNA_psdUrid_synth"/>
    <property type="match status" value="1"/>
</dbReference>
<comment type="function">
    <text evidence="4">Formation of pseudouridine at positions 38, 39 and 40 in the anticodon stem and loop of transfer RNAs.</text>
</comment>
<comment type="caution">
    <text evidence="4">Lacks conserved residue(s) required for the propagation of feature annotation.</text>
</comment>
<dbReference type="InterPro" id="IPR020094">
    <property type="entry name" value="TruA/RsuA/RluB/E/F_N"/>
</dbReference>
<dbReference type="InterPro" id="IPR020095">
    <property type="entry name" value="PsdUridine_synth_TruA_C"/>
</dbReference>
<evidence type="ECO:0000256" key="5">
    <source>
        <dbReference type="PIRSR" id="PIRSR001430-1"/>
    </source>
</evidence>
<dbReference type="Gene3D" id="3.30.70.580">
    <property type="entry name" value="Pseudouridine synthase I, catalytic domain, N-terminal subdomain"/>
    <property type="match status" value="1"/>
</dbReference>
<keyword evidence="10" id="KW-1185">Reference proteome</keyword>
<evidence type="ECO:0000313" key="9">
    <source>
        <dbReference type="EMBL" id="GGA57114.1"/>
    </source>
</evidence>
<evidence type="ECO:0000256" key="1">
    <source>
        <dbReference type="ARBA" id="ARBA00009375"/>
    </source>
</evidence>
<dbReference type="FunFam" id="3.30.70.580:FF:000001">
    <property type="entry name" value="tRNA pseudouridine synthase A"/>
    <property type="match status" value="1"/>
</dbReference>
<evidence type="ECO:0000256" key="4">
    <source>
        <dbReference type="HAMAP-Rule" id="MF_00171"/>
    </source>
</evidence>
<dbReference type="InterPro" id="IPR001406">
    <property type="entry name" value="PsdUridine_synth_TruA"/>
</dbReference>
<dbReference type="HAMAP" id="MF_00171">
    <property type="entry name" value="TruA"/>
    <property type="match status" value="1"/>
</dbReference>
<dbReference type="EC" id="5.4.99.12" evidence="4"/>
<evidence type="ECO:0000256" key="6">
    <source>
        <dbReference type="PIRSR" id="PIRSR001430-2"/>
    </source>
</evidence>
<dbReference type="CDD" id="cd02570">
    <property type="entry name" value="PseudoU_synth_EcTruA"/>
    <property type="match status" value="1"/>
</dbReference>
<dbReference type="EMBL" id="BMJB01000001">
    <property type="protein sequence ID" value="GGA57114.1"/>
    <property type="molecule type" value="Genomic_DNA"/>
</dbReference>
<dbReference type="InterPro" id="IPR020103">
    <property type="entry name" value="PsdUridine_synth_cat_dom_sf"/>
</dbReference>
<reference evidence="9" key="2">
    <citation type="submission" date="2020-09" db="EMBL/GenBank/DDBJ databases">
        <authorList>
            <person name="Sun Q."/>
            <person name="Zhou Y."/>
        </authorList>
    </citation>
    <scope>NUCLEOTIDE SEQUENCE</scope>
    <source>
        <strain evidence="9">CGMCC 1.15447</strain>
    </source>
</reference>
<dbReference type="GO" id="GO:0031119">
    <property type="term" value="P:tRNA pseudouridine synthesis"/>
    <property type="evidence" value="ECO:0007669"/>
    <property type="project" value="UniProtKB-UniRule"/>
</dbReference>
<dbReference type="Gene3D" id="3.30.70.660">
    <property type="entry name" value="Pseudouridine synthase I, catalytic domain, C-terminal subdomain"/>
    <property type="match status" value="1"/>
</dbReference>
<evidence type="ECO:0000313" key="10">
    <source>
        <dbReference type="Proteomes" id="UP000648801"/>
    </source>
</evidence>
<accession>A0A916RKA9</accession>
<dbReference type="NCBIfam" id="TIGR00071">
    <property type="entry name" value="hisT_truA"/>
    <property type="match status" value="1"/>
</dbReference>
<evidence type="ECO:0000256" key="2">
    <source>
        <dbReference type="ARBA" id="ARBA00022694"/>
    </source>
</evidence>
<feature type="domain" description="Pseudouridine synthase I TruA alpha/beta" evidence="8">
    <location>
        <begin position="9"/>
        <end position="102"/>
    </location>
</feature>
<dbReference type="InterPro" id="IPR020097">
    <property type="entry name" value="PsdUridine_synth_TruA_a/b_dom"/>
</dbReference>
<evidence type="ECO:0000256" key="7">
    <source>
        <dbReference type="RuleBase" id="RU003792"/>
    </source>
</evidence>
<keyword evidence="3 4" id="KW-0413">Isomerase</keyword>
<dbReference type="PANTHER" id="PTHR11142:SF0">
    <property type="entry name" value="TRNA PSEUDOURIDINE SYNTHASE-LIKE 1"/>
    <property type="match status" value="1"/>
</dbReference>
<dbReference type="Proteomes" id="UP000648801">
    <property type="component" value="Unassembled WGS sequence"/>
</dbReference>
<comment type="subunit">
    <text evidence="4">Homodimer.</text>
</comment>